<feature type="coiled-coil region" evidence="1">
    <location>
        <begin position="1"/>
        <end position="35"/>
    </location>
</feature>
<keyword evidence="1" id="KW-0175">Coiled coil</keyword>
<evidence type="ECO:0000256" key="1">
    <source>
        <dbReference type="SAM" id="Coils"/>
    </source>
</evidence>
<organism evidence="3 4">
    <name type="scientific">Cloacibacillus evryensis</name>
    <dbReference type="NCBI Taxonomy" id="508460"/>
    <lineage>
        <taxon>Bacteria</taxon>
        <taxon>Thermotogati</taxon>
        <taxon>Synergistota</taxon>
        <taxon>Synergistia</taxon>
        <taxon>Synergistales</taxon>
        <taxon>Synergistaceae</taxon>
        <taxon>Cloacibacillus</taxon>
    </lineage>
</organism>
<evidence type="ECO:0000259" key="2">
    <source>
        <dbReference type="Pfam" id="PF13005"/>
    </source>
</evidence>
<comment type="caution">
    <text evidence="3">The sequence shown here is derived from an EMBL/GenBank/DDBJ whole genome shotgun (WGS) entry which is preliminary data.</text>
</comment>
<keyword evidence="3" id="KW-0479">Metal-binding</keyword>
<evidence type="ECO:0000313" key="4">
    <source>
        <dbReference type="Proteomes" id="UP001205919"/>
    </source>
</evidence>
<accession>A0AAW5K3G5</accession>
<name>A0AAW5K3G5_9BACT</name>
<keyword evidence="4" id="KW-1185">Reference proteome</keyword>
<gene>
    <name evidence="3" type="ORF">NE630_13025</name>
</gene>
<dbReference type="Proteomes" id="UP001205919">
    <property type="component" value="Unassembled WGS sequence"/>
</dbReference>
<proteinExistence type="predicted"/>
<reference evidence="3 4" key="1">
    <citation type="submission" date="2022-06" db="EMBL/GenBank/DDBJ databases">
        <title>Isolation of gut microbiota from human fecal samples.</title>
        <authorList>
            <person name="Pamer E.G."/>
            <person name="Barat B."/>
            <person name="Waligurski E."/>
            <person name="Medina S."/>
            <person name="Paddock L."/>
            <person name="Mostad J."/>
        </authorList>
    </citation>
    <scope>NUCLEOTIDE SEQUENCE [LARGE SCALE GENOMIC DNA]</scope>
    <source>
        <strain evidence="3 4">DFI.9.90</strain>
    </source>
</reference>
<dbReference type="GO" id="GO:0008270">
    <property type="term" value="F:zinc ion binding"/>
    <property type="evidence" value="ECO:0007669"/>
    <property type="project" value="UniProtKB-KW"/>
</dbReference>
<dbReference type="Gene3D" id="1.20.5.490">
    <property type="entry name" value="Single helix bin"/>
    <property type="match status" value="1"/>
</dbReference>
<dbReference type="Pfam" id="PF13005">
    <property type="entry name" value="zf-IS66"/>
    <property type="match status" value="1"/>
</dbReference>
<keyword evidence="3" id="KW-0863">Zinc-finger</keyword>
<dbReference type="InterPro" id="IPR024474">
    <property type="entry name" value="Znf_dom_IS66"/>
</dbReference>
<feature type="domain" description="Transposase IS66 zinc-finger binding" evidence="2">
    <location>
        <begin position="131"/>
        <end position="174"/>
    </location>
</feature>
<evidence type="ECO:0000313" key="3">
    <source>
        <dbReference type="EMBL" id="MCQ4815355.1"/>
    </source>
</evidence>
<dbReference type="RefSeq" id="WP_256182235.1">
    <property type="nucleotide sequence ID" value="NZ_JANFYT010000034.1"/>
</dbReference>
<sequence>MEKIIRELEELCSRYKELEGKNTALEDKNTVLEGKNTKLSRLVRYYEERFRLSQHRMFAVSSEKSADEGRQTILIFDEAENEAAPRNPKPAAEEITYTRRRRTSTDSNVKDDIESLPAREVIHSVPEERHTCSVCYGPMHVMGHETIRRKLEIIPARVCVVKHTREVYSCRGCERENTTASS</sequence>
<protein>
    <submittedName>
        <fullName evidence="3">IS66 family transposase zinc-finger binding domain-containing protein</fullName>
    </submittedName>
</protein>
<dbReference type="AlphaFoldDB" id="A0AAW5K3G5"/>
<dbReference type="EMBL" id="JANFYT010000034">
    <property type="protein sequence ID" value="MCQ4815355.1"/>
    <property type="molecule type" value="Genomic_DNA"/>
</dbReference>
<keyword evidence="3" id="KW-0862">Zinc</keyword>